<dbReference type="InterPro" id="IPR007537">
    <property type="entry name" value="tRNAHis_GuaTrfase_Thg1"/>
</dbReference>
<dbReference type="GO" id="GO:0006400">
    <property type="term" value="P:tRNA modification"/>
    <property type="evidence" value="ECO:0007669"/>
    <property type="project" value="InterPro"/>
</dbReference>
<comment type="caution">
    <text evidence="2">The sequence shown here is derived from an EMBL/GenBank/DDBJ whole genome shotgun (WGS) entry which is preliminary data.</text>
</comment>
<proteinExistence type="predicted"/>
<feature type="domain" description="tRNAHis guanylyltransferase catalytic" evidence="1">
    <location>
        <begin position="10"/>
        <end position="174"/>
    </location>
</feature>
<organism evidence="2 3">
    <name type="scientific">Dysosmobacter segnis</name>
    <dbReference type="NCBI Taxonomy" id="2763042"/>
    <lineage>
        <taxon>Bacteria</taxon>
        <taxon>Bacillati</taxon>
        <taxon>Bacillota</taxon>
        <taxon>Clostridia</taxon>
        <taxon>Eubacteriales</taxon>
        <taxon>Oscillospiraceae</taxon>
        <taxon>Dysosmobacter</taxon>
    </lineage>
</organism>
<evidence type="ECO:0000313" key="3">
    <source>
        <dbReference type="Proteomes" id="UP000620327"/>
    </source>
</evidence>
<dbReference type="Proteomes" id="UP000620327">
    <property type="component" value="Unassembled WGS sequence"/>
</dbReference>
<accession>A0A923MG99</accession>
<dbReference type="PANTHER" id="PTHR12729:SF1">
    <property type="entry name" value="TRNAHIS GUANYLYLTRANSFERASE CATALYTIC DOMAIN-CONTAINING PROTEIN"/>
    <property type="match status" value="1"/>
</dbReference>
<keyword evidence="2" id="KW-0548">Nucleotidyltransferase</keyword>
<evidence type="ECO:0000313" key="2">
    <source>
        <dbReference type="EMBL" id="MBC5769516.1"/>
    </source>
</evidence>
<name>A0A923MG99_9FIRM</name>
<dbReference type="Gene3D" id="3.30.70.3000">
    <property type="match status" value="1"/>
</dbReference>
<dbReference type="RefSeq" id="WP_187013860.1">
    <property type="nucleotide sequence ID" value="NZ_JACOQI010000002.1"/>
</dbReference>
<evidence type="ECO:0000259" key="1">
    <source>
        <dbReference type="Pfam" id="PF04446"/>
    </source>
</evidence>
<dbReference type="Pfam" id="PF04446">
    <property type="entry name" value="Thg1"/>
    <property type="match status" value="1"/>
</dbReference>
<reference evidence="2" key="1">
    <citation type="submission" date="2020-08" db="EMBL/GenBank/DDBJ databases">
        <title>Genome public.</title>
        <authorList>
            <person name="Liu C."/>
            <person name="Sun Q."/>
        </authorList>
    </citation>
    <scope>NUCLEOTIDE SEQUENCE</scope>
    <source>
        <strain evidence="2">BX15</strain>
    </source>
</reference>
<sequence>MAKKNDSLGDRMKGYEGVSRNFLTRRVPAIIRLDGKAFHTFTKGMEKPFDPVLTQAMQETMKYLCENIQGCVLGYTQSDEITLVLTDYATIQTDAWFGYNIQKMCSVSASMATLAFNKAFNKEVVQFFLRNDIEDAQRNGDTSDRALASAILYANYDTSLKRGAMFDSRAFSVPKEEVCNCLIWRQQDATRNSIEAVGQANFSHHELHKKTCNMIQEMLWSQRGINWNDFPTELKRGSCCIKRQFEETIDDPRTPGQKITVCRNRWIIDHEIPVFTQDREYIEKLI</sequence>
<keyword evidence="3" id="KW-1185">Reference proteome</keyword>
<dbReference type="PANTHER" id="PTHR12729">
    <property type="entry name" value="TRNA(HIS) GUANYLYLTRANSFERASE-RELATED"/>
    <property type="match status" value="1"/>
</dbReference>
<dbReference type="EMBL" id="JACOQI010000002">
    <property type="protein sequence ID" value="MBC5769516.1"/>
    <property type="molecule type" value="Genomic_DNA"/>
</dbReference>
<dbReference type="AlphaFoldDB" id="A0A923MG99"/>
<dbReference type="GO" id="GO:0008193">
    <property type="term" value="F:tRNA guanylyltransferase activity"/>
    <property type="evidence" value="ECO:0007669"/>
    <property type="project" value="InterPro"/>
</dbReference>
<dbReference type="InterPro" id="IPR024956">
    <property type="entry name" value="tRNAHis_GuaTrfase_cat"/>
</dbReference>
<dbReference type="GO" id="GO:0000287">
    <property type="term" value="F:magnesium ion binding"/>
    <property type="evidence" value="ECO:0007669"/>
    <property type="project" value="InterPro"/>
</dbReference>
<dbReference type="InterPro" id="IPR038469">
    <property type="entry name" value="tRNAHis_GuaTrfase_Thg1_sf"/>
</dbReference>
<protein>
    <submittedName>
        <fullName evidence="2">tRNA(His) guanylyltransferase Thg1 family protein</fullName>
    </submittedName>
</protein>
<keyword evidence="2" id="KW-0808">Transferase</keyword>
<gene>
    <name evidence="2" type="ORF">H8Z83_04165</name>
</gene>